<dbReference type="Proteomes" id="UP000501690">
    <property type="component" value="Linkage Group LG2"/>
</dbReference>
<proteinExistence type="predicted"/>
<organism evidence="2 3">
    <name type="scientific">Vigna unguiculata</name>
    <name type="common">Cowpea</name>
    <dbReference type="NCBI Taxonomy" id="3917"/>
    <lineage>
        <taxon>Eukaryota</taxon>
        <taxon>Viridiplantae</taxon>
        <taxon>Streptophyta</taxon>
        <taxon>Embryophyta</taxon>
        <taxon>Tracheophyta</taxon>
        <taxon>Spermatophyta</taxon>
        <taxon>Magnoliopsida</taxon>
        <taxon>eudicotyledons</taxon>
        <taxon>Gunneridae</taxon>
        <taxon>Pentapetalae</taxon>
        <taxon>rosids</taxon>
        <taxon>fabids</taxon>
        <taxon>Fabales</taxon>
        <taxon>Fabaceae</taxon>
        <taxon>Papilionoideae</taxon>
        <taxon>50 kb inversion clade</taxon>
        <taxon>NPAAA clade</taxon>
        <taxon>indigoferoid/millettioid clade</taxon>
        <taxon>Phaseoleae</taxon>
        <taxon>Vigna</taxon>
    </lineage>
</organism>
<sequence length="185" mass="21233">MTNISHVLQDDIFMIWALKNDILINWPHVIMQNMLKCKSTETGLPYGILITAIMQYAGVDLSVDTTTTVSLRHRFSVQNLRKMNIVHVNGEWQQLRGRSDDAPQRREESPMDEDSDDGDNDREENMLEPPTPTTEQLLTQIWGGVQSIEARLQTLTIDVDRRFNEVNSTVNQIYDLLNGDEDSDE</sequence>
<reference evidence="2 3" key="1">
    <citation type="submission" date="2019-04" db="EMBL/GenBank/DDBJ databases">
        <title>An improved genome assembly and genetic linkage map for asparagus bean, Vigna unguiculata ssp. sesquipedialis.</title>
        <authorList>
            <person name="Xia Q."/>
            <person name="Zhang R."/>
            <person name="Dong Y."/>
        </authorList>
    </citation>
    <scope>NUCLEOTIDE SEQUENCE [LARGE SCALE GENOMIC DNA]</scope>
    <source>
        <tissue evidence="2">Leaf</tissue>
    </source>
</reference>
<dbReference type="AlphaFoldDB" id="A0A4D6KXB5"/>
<evidence type="ECO:0000313" key="3">
    <source>
        <dbReference type="Proteomes" id="UP000501690"/>
    </source>
</evidence>
<keyword evidence="3" id="KW-1185">Reference proteome</keyword>
<feature type="compositionally biased region" description="Acidic residues" evidence="1">
    <location>
        <begin position="110"/>
        <end position="122"/>
    </location>
</feature>
<feature type="compositionally biased region" description="Basic and acidic residues" evidence="1">
    <location>
        <begin position="97"/>
        <end position="109"/>
    </location>
</feature>
<feature type="region of interest" description="Disordered" evidence="1">
    <location>
        <begin position="94"/>
        <end position="134"/>
    </location>
</feature>
<evidence type="ECO:0000256" key="1">
    <source>
        <dbReference type="SAM" id="MobiDB-lite"/>
    </source>
</evidence>
<evidence type="ECO:0000313" key="2">
    <source>
        <dbReference type="EMBL" id="QCD80737.1"/>
    </source>
</evidence>
<accession>A0A4D6KXB5</accession>
<dbReference type="EMBL" id="CP039346">
    <property type="protein sequence ID" value="QCD80737.1"/>
    <property type="molecule type" value="Genomic_DNA"/>
</dbReference>
<protein>
    <submittedName>
        <fullName evidence="2">Uncharacterized protein</fullName>
    </submittedName>
</protein>
<name>A0A4D6KXB5_VIGUN</name>
<gene>
    <name evidence="2" type="ORF">DEO72_LG2g1059</name>
</gene>